<keyword evidence="3" id="KW-1185">Reference proteome</keyword>
<feature type="compositionally biased region" description="Basic and acidic residues" evidence="1">
    <location>
        <begin position="79"/>
        <end position="95"/>
    </location>
</feature>
<protein>
    <submittedName>
        <fullName evidence="2">DUF4890 domain-containing protein</fullName>
    </submittedName>
</protein>
<feature type="compositionally biased region" description="Basic and acidic residues" evidence="1">
    <location>
        <begin position="119"/>
        <end position="134"/>
    </location>
</feature>
<proteinExistence type="predicted"/>
<gene>
    <name evidence="2" type="ORF">G9Q97_21855</name>
</gene>
<dbReference type="Proteomes" id="UP000649799">
    <property type="component" value="Unassembled WGS sequence"/>
</dbReference>
<accession>A0ABX0HGM5</accession>
<evidence type="ECO:0000313" key="3">
    <source>
        <dbReference type="Proteomes" id="UP000649799"/>
    </source>
</evidence>
<dbReference type="Gene3D" id="1.20.120.1490">
    <property type="match status" value="1"/>
</dbReference>
<dbReference type="EMBL" id="JAANYN010000013">
    <property type="protein sequence ID" value="NHE59463.1"/>
    <property type="molecule type" value="Genomic_DNA"/>
</dbReference>
<comment type="caution">
    <text evidence="2">The sequence shown here is derived from an EMBL/GenBank/DDBJ whole genome shotgun (WGS) entry which is preliminary data.</text>
</comment>
<evidence type="ECO:0000256" key="1">
    <source>
        <dbReference type="SAM" id="MobiDB-lite"/>
    </source>
</evidence>
<feature type="region of interest" description="Disordered" evidence="1">
    <location>
        <begin position="79"/>
        <end position="141"/>
    </location>
</feature>
<organism evidence="2 3">
    <name type="scientific">Cyclobacterium plantarum</name>
    <dbReference type="NCBI Taxonomy" id="2716263"/>
    <lineage>
        <taxon>Bacteria</taxon>
        <taxon>Pseudomonadati</taxon>
        <taxon>Bacteroidota</taxon>
        <taxon>Cytophagia</taxon>
        <taxon>Cytophagales</taxon>
        <taxon>Cyclobacteriaceae</taxon>
        <taxon>Cyclobacterium</taxon>
    </lineage>
</organism>
<evidence type="ECO:0000313" key="2">
    <source>
        <dbReference type="EMBL" id="NHE59463.1"/>
    </source>
</evidence>
<reference evidence="2 3" key="1">
    <citation type="submission" date="2020-03" db="EMBL/GenBank/DDBJ databases">
        <title>Cyclobacterium plantarum sp. nov., a marine bacterium isolated from a coastal-marine wetland.</title>
        <authorList>
            <person name="Sanchez-Porro C."/>
            <person name="Ventosa A."/>
            <person name="Amoozegar M."/>
        </authorList>
    </citation>
    <scope>NUCLEOTIDE SEQUENCE [LARGE SCALE GENOMIC DNA]</scope>
    <source>
        <strain evidence="2 3">GBPx2</strain>
    </source>
</reference>
<name>A0ABX0HGM5_9BACT</name>
<dbReference type="RefSeq" id="WP_166150893.1">
    <property type="nucleotide sequence ID" value="NZ_JAANYN010000013.1"/>
</dbReference>
<sequence>MKKLLMISAVMIATLFQVNAQRERGRDFSPENLADRMTERMSERLGLNEAQQKEIHALHLEHAQKRKNEMVERKEAMEARREAMKAEREAHEAKVNEILTPEQQEKWEAMRQENSQRINEGRRRPEKRMMDRGARGGNRPG</sequence>